<dbReference type="Pfam" id="PF16448">
    <property type="entry name" value="LapD_MoxY_N"/>
    <property type="match status" value="1"/>
</dbReference>
<dbReference type="InterPro" id="IPR000160">
    <property type="entry name" value="GGDEF_dom"/>
</dbReference>
<dbReference type="PROSITE" id="PS50887">
    <property type="entry name" value="GGDEF"/>
    <property type="match status" value="1"/>
</dbReference>
<evidence type="ECO:0000259" key="4">
    <source>
        <dbReference type="PROSITE" id="PS50887"/>
    </source>
</evidence>
<protein>
    <submittedName>
        <fullName evidence="5">Diguanylate cyclase/phosphodiesterase</fullName>
    </submittedName>
</protein>
<evidence type="ECO:0000313" key="5">
    <source>
        <dbReference type="EMBL" id="TDU18102.1"/>
    </source>
</evidence>
<dbReference type="InterPro" id="IPR043128">
    <property type="entry name" value="Rev_trsase/Diguanyl_cyclase"/>
</dbReference>
<dbReference type="GO" id="GO:0007165">
    <property type="term" value="P:signal transduction"/>
    <property type="evidence" value="ECO:0007669"/>
    <property type="project" value="InterPro"/>
</dbReference>
<dbReference type="InterPro" id="IPR050706">
    <property type="entry name" value="Cyclic-di-GMP_PDE-like"/>
</dbReference>
<feature type="domain" description="EAL" evidence="2">
    <location>
        <begin position="398"/>
        <end position="633"/>
    </location>
</feature>
<dbReference type="InterPro" id="IPR029787">
    <property type="entry name" value="Nucleotide_cyclase"/>
</dbReference>
<dbReference type="Pfam" id="PF00990">
    <property type="entry name" value="GGDEF"/>
    <property type="match status" value="1"/>
</dbReference>
<keyword evidence="1" id="KW-0812">Transmembrane</keyword>
<evidence type="ECO:0000259" key="3">
    <source>
        <dbReference type="PROSITE" id="PS50885"/>
    </source>
</evidence>
<dbReference type="Pfam" id="PF00672">
    <property type="entry name" value="HAMP"/>
    <property type="match status" value="1"/>
</dbReference>
<name>A0A4R7NCU8_9GAMM</name>
<evidence type="ECO:0000313" key="6">
    <source>
        <dbReference type="Proteomes" id="UP000295380"/>
    </source>
</evidence>
<feature type="transmembrane region" description="Helical" evidence="1">
    <location>
        <begin position="143"/>
        <end position="169"/>
    </location>
</feature>
<dbReference type="Proteomes" id="UP000295380">
    <property type="component" value="Unassembled WGS sequence"/>
</dbReference>
<sequence length="633" mass="69427">MSLIKQLWLTVLLILLLAFVGSLAVSVNSTRYYVERELQIKNADNANALALSMTQMEKDDVSIELLMSAQFDTGHYRLIELRSPTGEIIARREATSLDNGVPDWFVDLVRFDVAPGKAVVQDGWSQYGTLTLASQHQYAYRTLWHSTLVMTGWFALVGVISLLLAWWIVRTIRRPLTEVVRQARSISARRFTTSPAPRTLELREVVQAMNTLSGAVHGMLSEETGKLDQLRRRLQEDATTGASNRATLLDHLQRNLDSDSQHSSGLLIMVRIADLSDVNARLGRQATDDALKALVEHLSQLAVTLGGGEVGRLNGSDFLLMVPGGQDIDHVSDALKHQLTLLRDAVAEPLRLPAALTEYTHGDTPSQRLAALDGALADAEGRGDMALVVAAGAARSPLYTTHDAWRTALLKAIDAGVALAHFPVVNARQEVVHYEAPSRLELNGEWRTAGLFMPWVTRLQLEDRLDLAVAERALALIESDQQPMGINLSGRAVADMAFIKALRQRLEHAPEAASKLWIELPESTALHDLASFRLLCRELQHTGVRIGLEHVGSEFTRLADLHDLGLAFLKFDASLVSGVDQAFDQQTILRGMATLAHSLGILAIAEGVKRREEAETLFDLGLDAVTGPGVKVP</sequence>
<dbReference type="GO" id="GO:0016020">
    <property type="term" value="C:membrane"/>
    <property type="evidence" value="ECO:0007669"/>
    <property type="project" value="InterPro"/>
</dbReference>
<dbReference type="InterPro" id="IPR003660">
    <property type="entry name" value="HAMP_dom"/>
</dbReference>
<dbReference type="Gene3D" id="3.30.110.200">
    <property type="match status" value="1"/>
</dbReference>
<gene>
    <name evidence="5" type="ORF">C8E00_1133</name>
</gene>
<proteinExistence type="predicted"/>
<organism evidence="5 6">
    <name type="scientific">Chromohalobacter marismortui</name>
    <dbReference type="NCBI Taxonomy" id="42055"/>
    <lineage>
        <taxon>Bacteria</taxon>
        <taxon>Pseudomonadati</taxon>
        <taxon>Pseudomonadota</taxon>
        <taxon>Gammaproteobacteria</taxon>
        <taxon>Oceanospirillales</taxon>
        <taxon>Halomonadaceae</taxon>
        <taxon>Chromohalobacter</taxon>
    </lineage>
</organism>
<reference evidence="5 6" key="1">
    <citation type="submission" date="2019-03" db="EMBL/GenBank/DDBJ databases">
        <title>Genomic Encyclopedia of Type Strains, Phase IV (KMG-IV): sequencing the most valuable type-strain genomes for metagenomic binning, comparative biology and taxonomic classification.</title>
        <authorList>
            <person name="Goeker M."/>
        </authorList>
    </citation>
    <scope>NUCLEOTIDE SEQUENCE [LARGE SCALE GENOMIC DNA]</scope>
    <source>
        <strain evidence="5 6">DSM 6770</strain>
    </source>
</reference>
<evidence type="ECO:0000256" key="1">
    <source>
        <dbReference type="SAM" id="Phobius"/>
    </source>
</evidence>
<dbReference type="SMART" id="SM00267">
    <property type="entry name" value="GGDEF"/>
    <property type="match status" value="1"/>
</dbReference>
<keyword evidence="1" id="KW-0472">Membrane</keyword>
<dbReference type="SUPFAM" id="SSF141868">
    <property type="entry name" value="EAL domain-like"/>
    <property type="match status" value="1"/>
</dbReference>
<keyword evidence="1" id="KW-1133">Transmembrane helix</keyword>
<dbReference type="InterPro" id="IPR032244">
    <property type="entry name" value="LapD_MoxY_N"/>
</dbReference>
<evidence type="ECO:0000259" key="2">
    <source>
        <dbReference type="PROSITE" id="PS50883"/>
    </source>
</evidence>
<dbReference type="Pfam" id="PF00563">
    <property type="entry name" value="EAL"/>
    <property type="match status" value="1"/>
</dbReference>
<dbReference type="InterPro" id="IPR001633">
    <property type="entry name" value="EAL_dom"/>
</dbReference>
<keyword evidence="6" id="KW-1185">Reference proteome</keyword>
<feature type="domain" description="HAMP" evidence="3">
    <location>
        <begin position="170"/>
        <end position="221"/>
    </location>
</feature>
<dbReference type="InterPro" id="IPR042461">
    <property type="entry name" value="LapD_MoxY_peri_C"/>
</dbReference>
<dbReference type="AlphaFoldDB" id="A0A4R7NCU8"/>
<dbReference type="SUPFAM" id="SSF55073">
    <property type="entry name" value="Nucleotide cyclase"/>
    <property type="match status" value="1"/>
</dbReference>
<dbReference type="Gene3D" id="3.20.20.450">
    <property type="entry name" value="EAL domain"/>
    <property type="match status" value="1"/>
</dbReference>
<dbReference type="OrthoDB" id="5894408at2"/>
<feature type="domain" description="GGDEF" evidence="4">
    <location>
        <begin position="263"/>
        <end position="392"/>
    </location>
</feature>
<comment type="caution">
    <text evidence="5">The sequence shown here is derived from an EMBL/GenBank/DDBJ whole genome shotgun (WGS) entry which is preliminary data.</text>
</comment>
<dbReference type="CDD" id="cd01948">
    <property type="entry name" value="EAL"/>
    <property type="match status" value="1"/>
</dbReference>
<dbReference type="Gene3D" id="6.20.270.20">
    <property type="entry name" value="LapD/MoxY periplasmic domain"/>
    <property type="match status" value="1"/>
</dbReference>
<dbReference type="PANTHER" id="PTHR33121">
    <property type="entry name" value="CYCLIC DI-GMP PHOSPHODIESTERASE PDEF"/>
    <property type="match status" value="1"/>
</dbReference>
<dbReference type="Gene3D" id="3.30.70.270">
    <property type="match status" value="1"/>
</dbReference>
<dbReference type="SMART" id="SM00304">
    <property type="entry name" value="HAMP"/>
    <property type="match status" value="1"/>
</dbReference>
<dbReference type="PROSITE" id="PS50885">
    <property type="entry name" value="HAMP"/>
    <property type="match status" value="1"/>
</dbReference>
<dbReference type="EMBL" id="SOBR01000013">
    <property type="protein sequence ID" value="TDU18102.1"/>
    <property type="molecule type" value="Genomic_DNA"/>
</dbReference>
<dbReference type="PROSITE" id="PS50883">
    <property type="entry name" value="EAL"/>
    <property type="match status" value="1"/>
</dbReference>
<dbReference type="RefSeq" id="WP_133698562.1">
    <property type="nucleotide sequence ID" value="NZ_SOBR01000013.1"/>
</dbReference>
<dbReference type="PANTHER" id="PTHR33121:SF79">
    <property type="entry name" value="CYCLIC DI-GMP PHOSPHODIESTERASE PDED-RELATED"/>
    <property type="match status" value="1"/>
</dbReference>
<dbReference type="InterPro" id="IPR035919">
    <property type="entry name" value="EAL_sf"/>
</dbReference>
<dbReference type="SMART" id="SM00052">
    <property type="entry name" value="EAL"/>
    <property type="match status" value="1"/>
</dbReference>
<accession>A0A4R7NCU8</accession>
<dbReference type="GO" id="GO:0071111">
    <property type="term" value="F:cyclic-guanylate-specific phosphodiesterase activity"/>
    <property type="evidence" value="ECO:0007669"/>
    <property type="project" value="InterPro"/>
</dbReference>